<evidence type="ECO:0000313" key="2">
    <source>
        <dbReference type="Proteomes" id="UP000325315"/>
    </source>
</evidence>
<name>A0A5B6VLI7_9ROSI</name>
<dbReference type="InterPro" id="IPR032567">
    <property type="entry name" value="RTL1-rel"/>
</dbReference>
<dbReference type="SUPFAM" id="SSF56672">
    <property type="entry name" value="DNA/RNA polymerases"/>
    <property type="match status" value="1"/>
</dbReference>
<evidence type="ECO:0000313" key="1">
    <source>
        <dbReference type="EMBL" id="KAA3470032.1"/>
    </source>
</evidence>
<comment type="caution">
    <text evidence="1">The sequence shown here is derived from an EMBL/GenBank/DDBJ whole genome shotgun (WGS) entry which is preliminary data.</text>
</comment>
<accession>A0A5B6VLI7</accession>
<reference evidence="2" key="1">
    <citation type="journal article" date="2019" name="Plant Biotechnol. J.">
        <title>Genome sequencing of the Australian wild diploid species Gossypium australe highlights disease resistance and delayed gland morphogenesis.</title>
        <authorList>
            <person name="Cai Y."/>
            <person name="Cai X."/>
            <person name="Wang Q."/>
            <person name="Wang P."/>
            <person name="Zhang Y."/>
            <person name="Cai C."/>
            <person name="Xu Y."/>
            <person name="Wang K."/>
            <person name="Zhou Z."/>
            <person name="Wang C."/>
            <person name="Geng S."/>
            <person name="Li B."/>
            <person name="Dong Q."/>
            <person name="Hou Y."/>
            <person name="Wang H."/>
            <person name="Ai P."/>
            <person name="Liu Z."/>
            <person name="Yi F."/>
            <person name="Sun M."/>
            <person name="An G."/>
            <person name="Cheng J."/>
            <person name="Zhang Y."/>
            <person name="Shi Q."/>
            <person name="Xie Y."/>
            <person name="Shi X."/>
            <person name="Chang Y."/>
            <person name="Huang F."/>
            <person name="Chen Y."/>
            <person name="Hong S."/>
            <person name="Mi L."/>
            <person name="Sun Q."/>
            <person name="Zhang L."/>
            <person name="Zhou B."/>
            <person name="Peng R."/>
            <person name="Zhang X."/>
            <person name="Liu F."/>
        </authorList>
    </citation>
    <scope>NUCLEOTIDE SEQUENCE [LARGE SCALE GENOMIC DNA]</scope>
    <source>
        <strain evidence="2">cv. PA1801</strain>
    </source>
</reference>
<dbReference type="AlphaFoldDB" id="A0A5B6VLI7"/>
<gene>
    <name evidence="1" type="ORF">EPI10_015773</name>
</gene>
<dbReference type="Gene3D" id="3.10.10.10">
    <property type="entry name" value="HIV Type 1 Reverse Transcriptase, subunit A, domain 1"/>
    <property type="match status" value="1"/>
</dbReference>
<protein>
    <submittedName>
        <fullName evidence="1">RVP_2 domain-containing protein</fullName>
    </submittedName>
</protein>
<proteinExistence type="predicted"/>
<dbReference type="PANTHER" id="PTHR15503:SF45">
    <property type="entry name" value="RNA-DIRECTED DNA POLYMERASE HOMOLOG"/>
    <property type="match status" value="1"/>
</dbReference>
<dbReference type="EMBL" id="SMMG02000006">
    <property type="protein sequence ID" value="KAA3470032.1"/>
    <property type="molecule type" value="Genomic_DNA"/>
</dbReference>
<dbReference type="InterPro" id="IPR043502">
    <property type="entry name" value="DNA/RNA_pol_sf"/>
</dbReference>
<dbReference type="Pfam" id="PF08284">
    <property type="entry name" value="RVP_2"/>
    <property type="match status" value="1"/>
</dbReference>
<dbReference type="PANTHER" id="PTHR15503">
    <property type="entry name" value="LDOC1 RELATED"/>
    <property type="match status" value="1"/>
</dbReference>
<sequence>MLFALVKMRRHQMLSPIFPVESTEFVFKVSNPLGKYVLVDKVCKNCPLMARGYYFSIDLMLFPFDEFDVILGIHWLFLHDAVNGEILCIEPDESNGLPVVISSMLAQRYVRKGCKAYLAYIESVPVVCEYLDVFSEESLGLPPFREVEFAIELVLGTSPISIAPYRMVPTELKELKSQLQELTDRGFARPSFLP</sequence>
<keyword evidence="2" id="KW-1185">Reference proteome</keyword>
<organism evidence="1 2">
    <name type="scientific">Gossypium australe</name>
    <dbReference type="NCBI Taxonomy" id="47621"/>
    <lineage>
        <taxon>Eukaryota</taxon>
        <taxon>Viridiplantae</taxon>
        <taxon>Streptophyta</taxon>
        <taxon>Embryophyta</taxon>
        <taxon>Tracheophyta</taxon>
        <taxon>Spermatophyta</taxon>
        <taxon>Magnoliopsida</taxon>
        <taxon>eudicotyledons</taxon>
        <taxon>Gunneridae</taxon>
        <taxon>Pentapetalae</taxon>
        <taxon>rosids</taxon>
        <taxon>malvids</taxon>
        <taxon>Malvales</taxon>
        <taxon>Malvaceae</taxon>
        <taxon>Malvoideae</taxon>
        <taxon>Gossypium</taxon>
    </lineage>
</organism>
<dbReference type="Proteomes" id="UP000325315">
    <property type="component" value="Unassembled WGS sequence"/>
</dbReference>